<keyword evidence="5" id="KW-0539">Nucleus</keyword>
<name>A0A2A2J925_9BILA</name>
<dbReference type="GO" id="GO:0000978">
    <property type="term" value="F:RNA polymerase II cis-regulatory region sequence-specific DNA binding"/>
    <property type="evidence" value="ECO:0007669"/>
    <property type="project" value="TreeGrafter"/>
</dbReference>
<dbReference type="GO" id="GO:0005634">
    <property type="term" value="C:nucleus"/>
    <property type="evidence" value="ECO:0007669"/>
    <property type="project" value="TreeGrafter"/>
</dbReference>
<reference evidence="9 10" key="1">
    <citation type="journal article" date="2017" name="Curr. Biol.">
        <title>Genome architecture and evolution of a unichromosomal asexual nematode.</title>
        <authorList>
            <person name="Fradin H."/>
            <person name="Zegar C."/>
            <person name="Gutwein M."/>
            <person name="Lucas J."/>
            <person name="Kovtun M."/>
            <person name="Corcoran D."/>
            <person name="Baugh L.R."/>
            <person name="Kiontke K."/>
            <person name="Gunsalus K."/>
            <person name="Fitch D.H."/>
            <person name="Piano F."/>
        </authorList>
    </citation>
    <scope>NUCLEOTIDE SEQUENCE [LARGE SCALE GENOMIC DNA]</scope>
    <source>
        <strain evidence="9">PF1309</strain>
    </source>
</reference>
<keyword evidence="10" id="KW-1185">Reference proteome</keyword>
<evidence type="ECO:0000256" key="5">
    <source>
        <dbReference type="ARBA" id="ARBA00023242"/>
    </source>
</evidence>
<feature type="region of interest" description="Disordered" evidence="7">
    <location>
        <begin position="332"/>
        <end position="376"/>
    </location>
</feature>
<organism evidence="9 10">
    <name type="scientific">Diploscapter pachys</name>
    <dbReference type="NCBI Taxonomy" id="2018661"/>
    <lineage>
        <taxon>Eukaryota</taxon>
        <taxon>Metazoa</taxon>
        <taxon>Ecdysozoa</taxon>
        <taxon>Nematoda</taxon>
        <taxon>Chromadorea</taxon>
        <taxon>Rhabditida</taxon>
        <taxon>Rhabditina</taxon>
        <taxon>Rhabditomorpha</taxon>
        <taxon>Rhabditoidea</taxon>
        <taxon>Rhabditidae</taxon>
        <taxon>Diploscapter</taxon>
    </lineage>
</organism>
<protein>
    <recommendedName>
        <fullName evidence="8">C2H2-type domain-containing protein</fullName>
    </recommendedName>
</protein>
<dbReference type="SUPFAM" id="SSF57667">
    <property type="entry name" value="beta-beta-alpha zinc fingers"/>
    <property type="match status" value="1"/>
</dbReference>
<dbReference type="InterPro" id="IPR013087">
    <property type="entry name" value="Znf_C2H2_type"/>
</dbReference>
<evidence type="ECO:0000313" key="10">
    <source>
        <dbReference type="Proteomes" id="UP000218231"/>
    </source>
</evidence>
<dbReference type="PANTHER" id="PTHR24393">
    <property type="entry name" value="ZINC FINGER PROTEIN"/>
    <property type="match status" value="1"/>
</dbReference>
<evidence type="ECO:0000256" key="6">
    <source>
        <dbReference type="PROSITE-ProRule" id="PRU00042"/>
    </source>
</evidence>
<evidence type="ECO:0000256" key="4">
    <source>
        <dbReference type="ARBA" id="ARBA00022833"/>
    </source>
</evidence>
<feature type="region of interest" description="Disordered" evidence="7">
    <location>
        <begin position="215"/>
        <end position="234"/>
    </location>
</feature>
<dbReference type="STRING" id="2018661.A0A2A2J925"/>
<dbReference type="SMART" id="SM00355">
    <property type="entry name" value="ZnF_C2H2"/>
    <property type="match status" value="4"/>
</dbReference>
<dbReference type="EMBL" id="LIAE01010599">
    <property type="protein sequence ID" value="PAV58111.1"/>
    <property type="molecule type" value="Genomic_DNA"/>
</dbReference>
<keyword evidence="1" id="KW-0479">Metal-binding</keyword>
<evidence type="ECO:0000256" key="3">
    <source>
        <dbReference type="ARBA" id="ARBA00022771"/>
    </source>
</evidence>
<feature type="compositionally biased region" description="Low complexity" evidence="7">
    <location>
        <begin position="336"/>
        <end position="350"/>
    </location>
</feature>
<evidence type="ECO:0000313" key="9">
    <source>
        <dbReference type="EMBL" id="PAV58111.1"/>
    </source>
</evidence>
<keyword evidence="3 6" id="KW-0863">Zinc-finger</keyword>
<evidence type="ECO:0000256" key="7">
    <source>
        <dbReference type="SAM" id="MobiDB-lite"/>
    </source>
</evidence>
<accession>A0A2A2J925</accession>
<dbReference type="GO" id="GO:0008270">
    <property type="term" value="F:zinc ion binding"/>
    <property type="evidence" value="ECO:0007669"/>
    <property type="project" value="UniProtKB-KW"/>
</dbReference>
<dbReference type="InterPro" id="IPR036236">
    <property type="entry name" value="Znf_C2H2_sf"/>
</dbReference>
<dbReference type="AlphaFoldDB" id="A0A2A2J925"/>
<evidence type="ECO:0000256" key="1">
    <source>
        <dbReference type="ARBA" id="ARBA00022723"/>
    </source>
</evidence>
<dbReference type="Proteomes" id="UP000218231">
    <property type="component" value="Unassembled WGS sequence"/>
</dbReference>
<sequence>MLETGETCALQALTLLPQSAPTFDLSAFLNTALKTEGDFEYLSRLAAFPTMSQKSPSLGMTENGRKRRRGEVANPANTLDGLVARRADDGREPFQKRYLTEQEAIEGPDDEEEIKRMEKDPDVSTRTCSTCGYQGKWVSEMIRHKRVHTSERPFKCRYCSRTSKWKADLIRHVAKTHGIRVVSKYSRSKTFDSVTSSLRGERPEDDKPRVYACEPDKEPLRQRQSSLDSPVPSIHRPEILHTSRSPLSYRCVQCLFEQDGLSVMLAHLRNVHNVAPYECRCGASFESIDVALGHSKSVRSSSDETMDAAAASGCSPNDLIVNLTPIYHNHNAKDASLSPSGSRSDNSSDSGVQADIDDLEATDMETSPFRMEDIERKNSTEENALFKCTLCDWSTTKKSAFDSHTQLHAFLSSSTNLPNVPSVAQFSPLACLTPLASPLLNPLGSFKGIGESVIPTPFDISAALLALQTAQLNPNYLNSMSSLLASGNMTSAFTPVLSRQPSFATSAENKDEVVDVEM</sequence>
<feature type="region of interest" description="Disordered" evidence="7">
    <location>
        <begin position="53"/>
        <end position="76"/>
    </location>
</feature>
<gene>
    <name evidence="9" type="ORF">WR25_25259</name>
</gene>
<evidence type="ECO:0000256" key="2">
    <source>
        <dbReference type="ARBA" id="ARBA00022737"/>
    </source>
</evidence>
<dbReference type="GO" id="GO:0001228">
    <property type="term" value="F:DNA-binding transcription activator activity, RNA polymerase II-specific"/>
    <property type="evidence" value="ECO:0007669"/>
    <property type="project" value="TreeGrafter"/>
</dbReference>
<keyword evidence="4" id="KW-0862">Zinc</keyword>
<dbReference type="PROSITE" id="PS50157">
    <property type="entry name" value="ZINC_FINGER_C2H2_2"/>
    <property type="match status" value="1"/>
</dbReference>
<evidence type="ECO:0000259" key="8">
    <source>
        <dbReference type="PROSITE" id="PS50157"/>
    </source>
</evidence>
<feature type="domain" description="C2H2-type" evidence="8">
    <location>
        <begin position="126"/>
        <end position="153"/>
    </location>
</feature>
<comment type="caution">
    <text evidence="9">The sequence shown here is derived from an EMBL/GenBank/DDBJ whole genome shotgun (WGS) entry which is preliminary data.</text>
</comment>
<dbReference type="PANTHER" id="PTHR24393:SF34">
    <property type="entry name" value="PR_SET DOMAIN 13"/>
    <property type="match status" value="1"/>
</dbReference>
<keyword evidence="2" id="KW-0677">Repeat</keyword>
<proteinExistence type="predicted"/>
<dbReference type="Gene3D" id="3.30.160.60">
    <property type="entry name" value="Classic Zinc Finger"/>
    <property type="match status" value="2"/>
</dbReference>
<dbReference type="OrthoDB" id="6077919at2759"/>